<evidence type="ECO:0000313" key="1">
    <source>
        <dbReference type="EMBL" id="KKP65120.1"/>
    </source>
</evidence>
<accession>A0A0G0DQ45</accession>
<dbReference type="AlphaFoldDB" id="A0A0G0DQ45"/>
<gene>
    <name evidence="1" type="ORF">UR61_C0032G0004</name>
</gene>
<proteinExistence type="predicted"/>
<evidence type="ECO:0000313" key="2">
    <source>
        <dbReference type="Proteomes" id="UP000033866"/>
    </source>
</evidence>
<protein>
    <submittedName>
        <fullName evidence="1">Uncharacterized protein</fullName>
    </submittedName>
</protein>
<dbReference type="Proteomes" id="UP000033866">
    <property type="component" value="Unassembled WGS sequence"/>
</dbReference>
<reference evidence="1 2" key="1">
    <citation type="journal article" date="2015" name="Nature">
        <title>rRNA introns, odd ribosomes, and small enigmatic genomes across a large radiation of phyla.</title>
        <authorList>
            <person name="Brown C.T."/>
            <person name="Hug L.A."/>
            <person name="Thomas B.C."/>
            <person name="Sharon I."/>
            <person name="Castelle C.J."/>
            <person name="Singh A."/>
            <person name="Wilkins M.J."/>
            <person name="Williams K.H."/>
            <person name="Banfield J.F."/>
        </authorList>
    </citation>
    <scope>NUCLEOTIDE SEQUENCE [LARGE SCALE GENOMIC DNA]</scope>
</reference>
<organism evidence="1 2">
    <name type="scientific">candidate division WS6 bacterium GW2011_GWE1_34_7</name>
    <dbReference type="NCBI Taxonomy" id="1619093"/>
    <lineage>
        <taxon>Bacteria</taxon>
        <taxon>Candidatus Dojkabacteria</taxon>
    </lineage>
</organism>
<sequence>MKNYIHRCKNGNKIPIEQLELGHLENIIAYIKRKSIEGVKIVYGGGYTQDDFHYDEEWLYGKEAKRKLHYKIYKEELKRRLKS</sequence>
<comment type="caution">
    <text evidence="1">The sequence shown here is derived from an EMBL/GenBank/DDBJ whole genome shotgun (WGS) entry which is preliminary data.</text>
</comment>
<name>A0A0G0DQ45_9BACT</name>
<dbReference type="EMBL" id="LBPV01000032">
    <property type="protein sequence ID" value="KKP65120.1"/>
    <property type="molecule type" value="Genomic_DNA"/>
</dbReference>